<gene>
    <name evidence="1" type="ORF">METZ01_LOCUS142133</name>
</gene>
<dbReference type="EMBL" id="UINC01021533">
    <property type="protein sequence ID" value="SVA89279.1"/>
    <property type="molecule type" value="Genomic_DNA"/>
</dbReference>
<feature type="non-terminal residue" evidence="1">
    <location>
        <position position="73"/>
    </location>
</feature>
<evidence type="ECO:0000313" key="1">
    <source>
        <dbReference type="EMBL" id="SVA89279.1"/>
    </source>
</evidence>
<sequence length="73" mass="8275">LLIGNKTEVQVLLSGSLSRDFLMPNAWKAELMHGRTKSIHLWLATKLNQMMAIVTKISLRMDQKKTIPISTII</sequence>
<proteinExistence type="predicted"/>
<reference evidence="1" key="1">
    <citation type="submission" date="2018-05" db="EMBL/GenBank/DDBJ databases">
        <authorList>
            <person name="Lanie J.A."/>
            <person name="Ng W.-L."/>
            <person name="Kazmierczak K.M."/>
            <person name="Andrzejewski T.M."/>
            <person name="Davidsen T.M."/>
            <person name="Wayne K.J."/>
            <person name="Tettelin H."/>
            <person name="Glass J.I."/>
            <person name="Rusch D."/>
            <person name="Podicherti R."/>
            <person name="Tsui H.-C.T."/>
            <person name="Winkler M.E."/>
        </authorList>
    </citation>
    <scope>NUCLEOTIDE SEQUENCE</scope>
</reference>
<organism evidence="1">
    <name type="scientific">marine metagenome</name>
    <dbReference type="NCBI Taxonomy" id="408172"/>
    <lineage>
        <taxon>unclassified sequences</taxon>
        <taxon>metagenomes</taxon>
        <taxon>ecological metagenomes</taxon>
    </lineage>
</organism>
<dbReference type="AlphaFoldDB" id="A0A381ZJB4"/>
<name>A0A381ZJB4_9ZZZZ</name>
<feature type="non-terminal residue" evidence="1">
    <location>
        <position position="1"/>
    </location>
</feature>
<accession>A0A381ZJB4</accession>
<protein>
    <submittedName>
        <fullName evidence="1">Uncharacterized protein</fullName>
    </submittedName>
</protein>